<feature type="active site" description="Charge relay system" evidence="6">
    <location>
        <position position="347"/>
    </location>
</feature>
<dbReference type="PROSITE" id="PS00136">
    <property type="entry name" value="SUBTILASE_ASP"/>
    <property type="match status" value="1"/>
</dbReference>
<comment type="similarity">
    <text evidence="1 6 7">Belongs to the peptidase S8 family.</text>
</comment>
<dbReference type="PROSITE" id="PS51892">
    <property type="entry name" value="SUBTILASE"/>
    <property type="match status" value="1"/>
</dbReference>
<dbReference type="PRINTS" id="PR00723">
    <property type="entry name" value="SUBTILISIN"/>
</dbReference>
<evidence type="ECO:0000256" key="6">
    <source>
        <dbReference type="PROSITE-ProRule" id="PRU01240"/>
    </source>
</evidence>
<dbReference type="InterPro" id="IPR010259">
    <property type="entry name" value="S8pro/Inhibitor_I9"/>
</dbReference>
<keyword evidence="12" id="KW-1185">Reference proteome</keyword>
<dbReference type="InterPro" id="IPR023827">
    <property type="entry name" value="Peptidase_S8_Asp-AS"/>
</dbReference>
<reference evidence="11 12" key="1">
    <citation type="journal article" date="2023" name="Plant Dis.">
        <title>First Report of Diplodia intermedia Causing Canker and Dieback Diseases on Apple Trees in Canada.</title>
        <authorList>
            <person name="Ellouze W."/>
            <person name="Ilyukhin E."/>
            <person name="Sulman M."/>
            <person name="Ali S."/>
        </authorList>
    </citation>
    <scope>NUCLEOTIDE SEQUENCE [LARGE SCALE GENOMIC DNA]</scope>
    <source>
        <strain evidence="11 12">M45-28</strain>
    </source>
</reference>
<dbReference type="PROSITE" id="PS00137">
    <property type="entry name" value="SUBTILASE_HIS"/>
    <property type="match status" value="1"/>
</dbReference>
<dbReference type="InterPro" id="IPR022398">
    <property type="entry name" value="Peptidase_S8_His-AS"/>
</dbReference>
<feature type="domain" description="Inhibitor I9" evidence="10">
    <location>
        <begin position="54"/>
        <end position="97"/>
    </location>
</feature>
<dbReference type="PANTHER" id="PTHR43806:SF11">
    <property type="entry name" value="CEREVISIN-RELATED"/>
    <property type="match status" value="1"/>
</dbReference>
<evidence type="ECO:0000313" key="11">
    <source>
        <dbReference type="EMBL" id="KAL1638930.1"/>
    </source>
</evidence>
<proteinExistence type="inferred from homology"/>
<feature type="domain" description="Peptidase S8/S53" evidence="9">
    <location>
        <begin position="142"/>
        <end position="379"/>
    </location>
</feature>
<name>A0ABR3THE3_9PEZI</name>
<evidence type="ECO:0000256" key="2">
    <source>
        <dbReference type="ARBA" id="ARBA00022670"/>
    </source>
</evidence>
<dbReference type="InterPro" id="IPR050131">
    <property type="entry name" value="Peptidase_S8_subtilisin-like"/>
</dbReference>
<accession>A0ABR3THE3</accession>
<dbReference type="InterPro" id="IPR000209">
    <property type="entry name" value="Peptidase_S8/S53_dom"/>
</dbReference>
<dbReference type="Pfam" id="PF00082">
    <property type="entry name" value="Peptidase_S8"/>
    <property type="match status" value="1"/>
</dbReference>
<evidence type="ECO:0000256" key="4">
    <source>
        <dbReference type="ARBA" id="ARBA00022801"/>
    </source>
</evidence>
<feature type="chain" id="PRO_5047090257" evidence="8">
    <location>
        <begin position="20"/>
        <end position="406"/>
    </location>
</feature>
<dbReference type="SUPFAM" id="SSF52743">
    <property type="entry name" value="Subtilisin-like"/>
    <property type="match status" value="1"/>
</dbReference>
<dbReference type="Pfam" id="PF05922">
    <property type="entry name" value="Inhibitor_I9"/>
    <property type="match status" value="1"/>
</dbReference>
<protein>
    <submittedName>
        <fullName evidence="11">Uncharacterized protein</fullName>
    </submittedName>
</protein>
<sequence length="406" mass="40868">MKASLLLTLQAALAAVVLAAPTATVNRHQRRDTKDFDIVTEPSVDVAALLAELDLHADMDDVKTTYNNTQFAGFSGALTQAEADFLAAKSDVLTVEPVVEIHALATRGSAPWGLQRISQDAKVSGSASARTFTYTYDDAALGSGVDVYVIDTGIYTAHSEFGGRASTGWSYYSPSTDGNGHGTHCAGTIAGSTVGVASKANLIAVKVLDSTGSGTSTGLISGLDYVASTHATRKSASNFIASVASMSLGFESRSTAVETAVRNLAGAGVHTVVAAGNSATNACNSSPAALGGTGTSTVLGIGASNINDAVSSFSNTGPCVDVFAPGEAVISASNTGASAYQSLSGTSMATPHVAGLVAYFAVGQTSLRQSPSGMKTFIKSGAISGVLTRNSAYVSGGNLVLANNGA</sequence>
<evidence type="ECO:0000256" key="1">
    <source>
        <dbReference type="ARBA" id="ARBA00011073"/>
    </source>
</evidence>
<dbReference type="InterPro" id="IPR034193">
    <property type="entry name" value="PCSK9_ProteinaseK-like"/>
</dbReference>
<gene>
    <name evidence="11" type="ORF">SLS58_008388</name>
</gene>
<feature type="signal peptide" evidence="8">
    <location>
        <begin position="1"/>
        <end position="19"/>
    </location>
</feature>
<dbReference type="CDD" id="cd04077">
    <property type="entry name" value="Peptidases_S8_PCSK9_ProteinaseK_like"/>
    <property type="match status" value="1"/>
</dbReference>
<dbReference type="Gene3D" id="3.40.50.200">
    <property type="entry name" value="Peptidase S8/S53 domain"/>
    <property type="match status" value="1"/>
</dbReference>
<dbReference type="InterPro" id="IPR036852">
    <property type="entry name" value="Peptidase_S8/S53_dom_sf"/>
</dbReference>
<keyword evidence="5 6" id="KW-0720">Serine protease</keyword>
<keyword evidence="3 8" id="KW-0732">Signal</keyword>
<feature type="active site" description="Charge relay system" evidence="6">
    <location>
        <position position="181"/>
    </location>
</feature>
<feature type="active site" description="Charge relay system" evidence="6">
    <location>
        <position position="151"/>
    </location>
</feature>
<dbReference type="Proteomes" id="UP001521184">
    <property type="component" value="Unassembled WGS sequence"/>
</dbReference>
<evidence type="ECO:0000256" key="3">
    <source>
        <dbReference type="ARBA" id="ARBA00022729"/>
    </source>
</evidence>
<keyword evidence="2 6" id="KW-0645">Protease</keyword>
<dbReference type="PROSITE" id="PS00138">
    <property type="entry name" value="SUBTILASE_SER"/>
    <property type="match status" value="1"/>
</dbReference>
<evidence type="ECO:0000259" key="9">
    <source>
        <dbReference type="Pfam" id="PF00082"/>
    </source>
</evidence>
<dbReference type="PANTHER" id="PTHR43806">
    <property type="entry name" value="PEPTIDASE S8"/>
    <property type="match status" value="1"/>
</dbReference>
<evidence type="ECO:0000256" key="7">
    <source>
        <dbReference type="RuleBase" id="RU003355"/>
    </source>
</evidence>
<evidence type="ECO:0000256" key="5">
    <source>
        <dbReference type="ARBA" id="ARBA00022825"/>
    </source>
</evidence>
<evidence type="ECO:0000256" key="8">
    <source>
        <dbReference type="SAM" id="SignalP"/>
    </source>
</evidence>
<keyword evidence="4 6" id="KW-0378">Hydrolase</keyword>
<evidence type="ECO:0000313" key="12">
    <source>
        <dbReference type="Proteomes" id="UP001521184"/>
    </source>
</evidence>
<comment type="caution">
    <text evidence="11">The sequence shown here is derived from an EMBL/GenBank/DDBJ whole genome shotgun (WGS) entry which is preliminary data.</text>
</comment>
<dbReference type="InterPro" id="IPR023828">
    <property type="entry name" value="Peptidase_S8_Ser-AS"/>
</dbReference>
<organism evidence="11 12">
    <name type="scientific">Diplodia intermedia</name>
    <dbReference type="NCBI Taxonomy" id="856260"/>
    <lineage>
        <taxon>Eukaryota</taxon>
        <taxon>Fungi</taxon>
        <taxon>Dikarya</taxon>
        <taxon>Ascomycota</taxon>
        <taxon>Pezizomycotina</taxon>
        <taxon>Dothideomycetes</taxon>
        <taxon>Dothideomycetes incertae sedis</taxon>
        <taxon>Botryosphaeriales</taxon>
        <taxon>Botryosphaeriaceae</taxon>
        <taxon>Diplodia</taxon>
    </lineage>
</organism>
<dbReference type="EMBL" id="JAKEKT020000071">
    <property type="protein sequence ID" value="KAL1638930.1"/>
    <property type="molecule type" value="Genomic_DNA"/>
</dbReference>
<dbReference type="InterPro" id="IPR015500">
    <property type="entry name" value="Peptidase_S8_subtilisin-rel"/>
</dbReference>
<evidence type="ECO:0000259" key="10">
    <source>
        <dbReference type="Pfam" id="PF05922"/>
    </source>
</evidence>